<name>A0ABY7G316_MYAAR</name>
<proteinExistence type="inferred from homology"/>
<comment type="catalytic activity">
    <reaction evidence="3">
        <text>a (3R)-hydroxyacyl-[ACP] + NADP(+) = a 3-oxoacyl-[ACP] + NADPH + H(+)</text>
        <dbReference type="Rhea" id="RHEA:17397"/>
        <dbReference type="Rhea" id="RHEA-COMP:9916"/>
        <dbReference type="Rhea" id="RHEA-COMP:9945"/>
        <dbReference type="ChEBI" id="CHEBI:15378"/>
        <dbReference type="ChEBI" id="CHEBI:57783"/>
        <dbReference type="ChEBI" id="CHEBI:58349"/>
        <dbReference type="ChEBI" id="CHEBI:78776"/>
        <dbReference type="ChEBI" id="CHEBI:78827"/>
        <dbReference type="EC" id="1.1.1.100"/>
    </reaction>
</comment>
<dbReference type="SUPFAM" id="SSF51735">
    <property type="entry name" value="NAD(P)-binding Rossmann-fold domains"/>
    <property type="match status" value="1"/>
</dbReference>
<dbReference type="PANTHER" id="PTHR42879">
    <property type="entry name" value="3-OXOACYL-(ACYL-CARRIER-PROTEIN) REDUCTASE"/>
    <property type="match status" value="1"/>
</dbReference>
<evidence type="ECO:0000313" key="5">
    <source>
        <dbReference type="Proteomes" id="UP001164746"/>
    </source>
</evidence>
<dbReference type="InterPro" id="IPR002347">
    <property type="entry name" value="SDR_fam"/>
</dbReference>
<dbReference type="PRINTS" id="PR00081">
    <property type="entry name" value="GDHRDH"/>
</dbReference>
<dbReference type="InterPro" id="IPR036291">
    <property type="entry name" value="NAD(P)-bd_dom_sf"/>
</dbReference>
<dbReference type="EC" id="1.1.1.100" evidence="2"/>
<dbReference type="Proteomes" id="UP001164746">
    <property type="component" value="Chromosome 15"/>
</dbReference>
<protein>
    <recommendedName>
        <fullName evidence="2">3-oxoacyl-[acyl-carrier-protein] reductase</fullName>
        <ecNumber evidence="2">1.1.1.100</ecNumber>
    </recommendedName>
</protein>
<sequence>MAERTRRVALVTGFTSEIGLGIAHCLASTGCDVIVQVLSSQSIIDDALTELRSQHGDCKISFVGANFFKEDEIDVMCMEVLKLYPGGIDILINNAARGLFHGSLAPYGGRAPNIRLHAHKMGNTVHEEKSLKIWIEFLSRVVLFLLLLDPDTDASFVQKQPYGGQVHDH</sequence>
<dbReference type="InterPro" id="IPR050259">
    <property type="entry name" value="SDR"/>
</dbReference>
<dbReference type="PROSITE" id="PS51257">
    <property type="entry name" value="PROKAR_LIPOPROTEIN"/>
    <property type="match status" value="1"/>
</dbReference>
<gene>
    <name evidence="4" type="ORF">MAR_014279</name>
</gene>
<evidence type="ECO:0000256" key="2">
    <source>
        <dbReference type="ARBA" id="ARBA00012948"/>
    </source>
</evidence>
<keyword evidence="5" id="KW-1185">Reference proteome</keyword>
<dbReference type="PANTHER" id="PTHR42879:SF2">
    <property type="entry name" value="3-OXOACYL-[ACYL-CARRIER-PROTEIN] REDUCTASE FABG"/>
    <property type="match status" value="1"/>
</dbReference>
<evidence type="ECO:0000256" key="1">
    <source>
        <dbReference type="ARBA" id="ARBA00006484"/>
    </source>
</evidence>
<dbReference type="Pfam" id="PF00106">
    <property type="entry name" value="adh_short"/>
    <property type="match status" value="1"/>
</dbReference>
<dbReference type="Gene3D" id="3.40.50.720">
    <property type="entry name" value="NAD(P)-binding Rossmann-like Domain"/>
    <property type="match status" value="1"/>
</dbReference>
<evidence type="ECO:0000256" key="3">
    <source>
        <dbReference type="ARBA" id="ARBA00048508"/>
    </source>
</evidence>
<reference evidence="4" key="1">
    <citation type="submission" date="2022-11" db="EMBL/GenBank/DDBJ databases">
        <title>Centuries of genome instability and evolution in soft-shell clam transmissible cancer (bioRxiv).</title>
        <authorList>
            <person name="Hart S.F.M."/>
            <person name="Yonemitsu M.A."/>
            <person name="Giersch R.M."/>
            <person name="Beal B.F."/>
            <person name="Arriagada G."/>
            <person name="Davis B.W."/>
            <person name="Ostrander E.A."/>
            <person name="Goff S.P."/>
            <person name="Metzger M.J."/>
        </authorList>
    </citation>
    <scope>NUCLEOTIDE SEQUENCE</scope>
    <source>
        <strain evidence="4">MELC-2E11</strain>
        <tissue evidence="4">Siphon/mantle</tissue>
    </source>
</reference>
<evidence type="ECO:0000313" key="4">
    <source>
        <dbReference type="EMBL" id="WAR28575.1"/>
    </source>
</evidence>
<organism evidence="4 5">
    <name type="scientific">Mya arenaria</name>
    <name type="common">Soft-shell clam</name>
    <dbReference type="NCBI Taxonomy" id="6604"/>
    <lineage>
        <taxon>Eukaryota</taxon>
        <taxon>Metazoa</taxon>
        <taxon>Spiralia</taxon>
        <taxon>Lophotrochozoa</taxon>
        <taxon>Mollusca</taxon>
        <taxon>Bivalvia</taxon>
        <taxon>Autobranchia</taxon>
        <taxon>Heteroconchia</taxon>
        <taxon>Euheterodonta</taxon>
        <taxon>Imparidentia</taxon>
        <taxon>Neoheterodontei</taxon>
        <taxon>Myida</taxon>
        <taxon>Myoidea</taxon>
        <taxon>Myidae</taxon>
        <taxon>Mya</taxon>
    </lineage>
</organism>
<accession>A0ABY7G316</accession>
<dbReference type="EMBL" id="CP111026">
    <property type="protein sequence ID" value="WAR28575.1"/>
    <property type="molecule type" value="Genomic_DNA"/>
</dbReference>
<comment type="similarity">
    <text evidence="1">Belongs to the short-chain dehydrogenases/reductases (SDR) family.</text>
</comment>